<protein>
    <submittedName>
        <fullName evidence="1">Uncharacterized protein</fullName>
    </submittedName>
</protein>
<dbReference type="EMBL" id="CM055100">
    <property type="protein sequence ID" value="KAJ7544121.1"/>
    <property type="molecule type" value="Genomic_DNA"/>
</dbReference>
<gene>
    <name evidence="1" type="ORF">O6H91_09G065300</name>
</gene>
<comment type="caution">
    <text evidence="1">The sequence shown here is derived from an EMBL/GenBank/DDBJ whole genome shotgun (WGS) entry which is preliminary data.</text>
</comment>
<sequence length="453" mass="49293">MMKCGYGEVLKLGVSIYLVFISLNHADADGLLPLPFATQASLNSDSIAPLISVDSTVITPIEDSEVTEVSSLTDPAFRFNSRAKTELTQERTVESSSVYKPASNILRLSKKLQEEGGSLQPIQLLPAFQEEPEKPESLSSISTEIDSRSIQDKKRIRSVERKLSSPSLPAEPTQIASHNSSGSGNTGSETVPSLPVEGSAVPCELDLLDLNFGGVEEACSVDDNDSLRRRRCCPVLAAWLYSAHAKMALQTPAPQSFEMPVPPDDSQVCSTSLQGALQDRNVHLSPPNASCDLIVCFCGIRLHQIESLNCPLRLHHGTSSNYTQTPMFRAMETNCTDSSHNGCTKCLATLETPVTSSLQIEAVTSKTNAADCRMMGLLWLLASNKTLYLPTVSAVLRAMVYQSNSMQCSLDKENMPLAYDSPGPAPAPSEGHSKYQWSFLVLIYVLLLHHIYI</sequence>
<accession>A0ACC2CQ27</accession>
<name>A0ACC2CQ27_DIPCM</name>
<reference evidence="2" key="1">
    <citation type="journal article" date="2024" name="Proc. Natl. Acad. Sci. U.S.A.">
        <title>Extraordinary preservation of gene collinearity over three hundred million years revealed in homosporous lycophytes.</title>
        <authorList>
            <person name="Li C."/>
            <person name="Wickell D."/>
            <person name="Kuo L.Y."/>
            <person name="Chen X."/>
            <person name="Nie B."/>
            <person name="Liao X."/>
            <person name="Peng D."/>
            <person name="Ji J."/>
            <person name="Jenkins J."/>
            <person name="Williams M."/>
            <person name="Shu S."/>
            <person name="Plott C."/>
            <person name="Barry K."/>
            <person name="Rajasekar S."/>
            <person name="Grimwood J."/>
            <person name="Han X."/>
            <person name="Sun S."/>
            <person name="Hou Z."/>
            <person name="He W."/>
            <person name="Dai G."/>
            <person name="Sun C."/>
            <person name="Schmutz J."/>
            <person name="Leebens-Mack J.H."/>
            <person name="Li F.W."/>
            <person name="Wang L."/>
        </authorList>
    </citation>
    <scope>NUCLEOTIDE SEQUENCE [LARGE SCALE GENOMIC DNA]</scope>
    <source>
        <strain evidence="2">cv. PW_Plant_1</strain>
    </source>
</reference>
<keyword evidence="2" id="KW-1185">Reference proteome</keyword>
<evidence type="ECO:0000313" key="1">
    <source>
        <dbReference type="EMBL" id="KAJ7544121.1"/>
    </source>
</evidence>
<dbReference type="Proteomes" id="UP001162992">
    <property type="component" value="Chromosome 9"/>
</dbReference>
<organism evidence="1 2">
    <name type="scientific">Diphasiastrum complanatum</name>
    <name type="common">Issler's clubmoss</name>
    <name type="synonym">Lycopodium complanatum</name>
    <dbReference type="NCBI Taxonomy" id="34168"/>
    <lineage>
        <taxon>Eukaryota</taxon>
        <taxon>Viridiplantae</taxon>
        <taxon>Streptophyta</taxon>
        <taxon>Embryophyta</taxon>
        <taxon>Tracheophyta</taxon>
        <taxon>Lycopodiopsida</taxon>
        <taxon>Lycopodiales</taxon>
        <taxon>Lycopodiaceae</taxon>
        <taxon>Lycopodioideae</taxon>
        <taxon>Diphasiastrum</taxon>
    </lineage>
</organism>
<proteinExistence type="predicted"/>
<evidence type="ECO:0000313" key="2">
    <source>
        <dbReference type="Proteomes" id="UP001162992"/>
    </source>
</evidence>